<dbReference type="PANTHER" id="PTHR21678:SF0">
    <property type="entry name" value="C3H1-TYPE DOMAIN-CONTAINING PROTEIN"/>
    <property type="match status" value="1"/>
</dbReference>
<dbReference type="PANTHER" id="PTHR21678">
    <property type="entry name" value="GROWTH INHIBITION AND DIFFERENTIATION RELATED PROTEIN 88"/>
    <property type="match status" value="1"/>
</dbReference>
<dbReference type="RefSeq" id="XP_009052323.1">
    <property type="nucleotide sequence ID" value="XM_009054075.1"/>
</dbReference>
<feature type="region of interest" description="Disordered" evidence="1">
    <location>
        <begin position="462"/>
        <end position="614"/>
    </location>
</feature>
<dbReference type="InterPro" id="IPR012677">
    <property type="entry name" value="Nucleotide-bd_a/b_plait_sf"/>
</dbReference>
<dbReference type="InterPro" id="IPR039884">
    <property type="entry name" value="R3HC1/R3HCL"/>
</dbReference>
<dbReference type="PROSITE" id="PS51061">
    <property type="entry name" value="R3H"/>
    <property type="match status" value="1"/>
</dbReference>
<feature type="region of interest" description="Disordered" evidence="1">
    <location>
        <begin position="427"/>
        <end position="449"/>
    </location>
</feature>
<keyword evidence="4" id="KW-1185">Reference proteome</keyword>
<feature type="compositionally biased region" description="Basic and acidic residues" evidence="1">
    <location>
        <begin position="204"/>
        <end position="228"/>
    </location>
</feature>
<feature type="compositionally biased region" description="Basic residues" evidence="1">
    <location>
        <begin position="141"/>
        <end position="150"/>
    </location>
</feature>
<feature type="compositionally biased region" description="Polar residues" evidence="1">
    <location>
        <begin position="499"/>
        <end position="510"/>
    </location>
</feature>
<feature type="compositionally biased region" description="Low complexity" evidence="1">
    <location>
        <begin position="475"/>
        <end position="484"/>
    </location>
</feature>
<dbReference type="Proteomes" id="UP000030746">
    <property type="component" value="Unassembled WGS sequence"/>
</dbReference>
<evidence type="ECO:0000313" key="4">
    <source>
        <dbReference type="Proteomes" id="UP000030746"/>
    </source>
</evidence>
<dbReference type="HOGENOM" id="CLU_394967_0_0_1"/>
<dbReference type="CTD" id="20248667"/>
<feature type="compositionally biased region" description="Basic and acidic residues" evidence="1">
    <location>
        <begin position="177"/>
        <end position="195"/>
    </location>
</feature>
<protein>
    <recommendedName>
        <fullName evidence="2">R3H domain-containing protein</fullName>
    </recommendedName>
</protein>
<feature type="domain" description="R3H" evidence="2">
    <location>
        <begin position="10"/>
        <end position="77"/>
    </location>
</feature>
<dbReference type="Gene3D" id="3.30.70.330">
    <property type="match status" value="1"/>
</dbReference>
<reference evidence="3 4" key="1">
    <citation type="journal article" date="2013" name="Nature">
        <title>Insights into bilaterian evolution from three spiralian genomes.</title>
        <authorList>
            <person name="Simakov O."/>
            <person name="Marletaz F."/>
            <person name="Cho S.J."/>
            <person name="Edsinger-Gonzales E."/>
            <person name="Havlak P."/>
            <person name="Hellsten U."/>
            <person name="Kuo D.H."/>
            <person name="Larsson T."/>
            <person name="Lv J."/>
            <person name="Arendt D."/>
            <person name="Savage R."/>
            <person name="Osoegawa K."/>
            <person name="de Jong P."/>
            <person name="Grimwood J."/>
            <person name="Chapman J.A."/>
            <person name="Shapiro H."/>
            <person name="Aerts A."/>
            <person name="Otillar R.P."/>
            <person name="Terry A.Y."/>
            <person name="Boore J.L."/>
            <person name="Grigoriev I.V."/>
            <person name="Lindberg D.R."/>
            <person name="Seaver E.C."/>
            <person name="Weisblat D.A."/>
            <person name="Putnam N.H."/>
            <person name="Rokhsar D.S."/>
        </authorList>
    </citation>
    <scope>NUCLEOTIDE SEQUENCE [LARGE SCALE GENOMIC DNA]</scope>
</reference>
<dbReference type="OrthoDB" id="5418203at2759"/>
<feature type="region of interest" description="Disordered" evidence="1">
    <location>
        <begin position="777"/>
        <end position="804"/>
    </location>
</feature>
<dbReference type="Pfam" id="PF01424">
    <property type="entry name" value="R3H"/>
    <property type="match status" value="1"/>
</dbReference>
<feature type="compositionally biased region" description="Low complexity" evidence="1">
    <location>
        <begin position="323"/>
        <end position="333"/>
    </location>
</feature>
<gene>
    <name evidence="3" type="ORF">LOTGIDRAFT_231658</name>
</gene>
<evidence type="ECO:0000256" key="1">
    <source>
        <dbReference type="SAM" id="MobiDB-lite"/>
    </source>
</evidence>
<feature type="compositionally biased region" description="Basic residues" evidence="1">
    <location>
        <begin position="528"/>
        <end position="542"/>
    </location>
</feature>
<feature type="region of interest" description="Disordered" evidence="1">
    <location>
        <begin position="86"/>
        <end position="333"/>
    </location>
</feature>
<dbReference type="SUPFAM" id="SSF82708">
    <property type="entry name" value="R3H domain"/>
    <property type="match status" value="1"/>
</dbReference>
<dbReference type="InterPro" id="IPR036867">
    <property type="entry name" value="R3H_dom_sf"/>
</dbReference>
<dbReference type="KEGG" id="lgi:LOTGIDRAFT_231658"/>
<organism evidence="3 4">
    <name type="scientific">Lottia gigantea</name>
    <name type="common">Giant owl limpet</name>
    <dbReference type="NCBI Taxonomy" id="225164"/>
    <lineage>
        <taxon>Eukaryota</taxon>
        <taxon>Metazoa</taxon>
        <taxon>Spiralia</taxon>
        <taxon>Lophotrochozoa</taxon>
        <taxon>Mollusca</taxon>
        <taxon>Gastropoda</taxon>
        <taxon>Patellogastropoda</taxon>
        <taxon>Lottioidea</taxon>
        <taxon>Lottiidae</taxon>
        <taxon>Lottia</taxon>
    </lineage>
</organism>
<name>V4AIK2_LOTGI</name>
<feature type="compositionally biased region" description="Low complexity" evidence="1">
    <location>
        <begin position="287"/>
        <end position="307"/>
    </location>
</feature>
<sequence length="819" mass="90741">MKGDNSSSPFDTVCQADNNDPKFLNDYQNSTTRVLIFPPFNSYHRLLVHKVIEVSPVLHSFSIGEGDQRRTVVCLHQALLSGEDRGELMSSPIPEFSDKSKGRGRGRNLERNSPSPVGRREESQSSSPGGTPRADSDVKVRSRPAGRGKARRPEIQRYVPRGRRQQGEDTNSQRQNDTSDKKSDSPKSRETRDKPVIGGYESPTNRRDETPESWDRLADDDLIEDKPAVELVSESNFSPASKKSKTDAESDHCIESANLQSENSVPRQTDDQSDVLPSALPTVLAHPQSSSIPQNSSASDDSATNATHIPLTSIEHDPQMPPQNSNEHSSVSSNVHLNSQLQEVNDDKANCQQMGSDNPCTDRNTIVAIDNESSDLNEVTTVIEDNKQSDTAMETSCDMDTSEKPNTESDITAVAESNLEDTTEITEVADPIPDATFEKDQPPMSTSPARAVATDMELSNTAIIDNADSVETKSESTTIESTIVHPAPEHESSLVLASDETSNISESCQDVNCPAETQKDSETDSSKKTKKKKDKSKKKGEKKSKTDNDDETVDKPKKKKSKADKTRQISKNDNDNDIKNLETGNEVKGQRVCNDEEGEEKMKTDNADNDDEDDWDKMFDDNGDCLEPTLIDELTSHVGQVAIDKPKVDYLAYQPKDADLSSSAYHHLIEIYDFPTEFVTSDLLMSFKAYMNKGFDIKWVDDTHAIGVFASAVAAQDAVKMIHPLFKVRPIEMASKQSKLKAKRTAEFLMPYKERPKTTAMAARRLVSGALGLTSKVSKEKSDQERSQLKEAKEKRKNERKLKQDIWDGSVSKCAMDNS</sequence>
<dbReference type="GeneID" id="20248667"/>
<feature type="compositionally biased region" description="Basic and acidic residues" evidence="1">
    <location>
        <begin position="244"/>
        <end position="254"/>
    </location>
</feature>
<evidence type="ECO:0000259" key="2">
    <source>
        <dbReference type="PROSITE" id="PS51061"/>
    </source>
</evidence>
<dbReference type="Gene3D" id="3.30.1370.50">
    <property type="entry name" value="R3H-like domain"/>
    <property type="match status" value="1"/>
</dbReference>
<dbReference type="OMA" id="GNSHDSC"/>
<dbReference type="AlphaFoldDB" id="V4AIK2"/>
<dbReference type="EMBL" id="KB201362">
    <property type="protein sequence ID" value="ESO96822.1"/>
    <property type="molecule type" value="Genomic_DNA"/>
</dbReference>
<feature type="compositionally biased region" description="Basic and acidic residues" evidence="1">
    <location>
        <begin position="563"/>
        <end position="580"/>
    </location>
</feature>
<evidence type="ECO:0000313" key="3">
    <source>
        <dbReference type="EMBL" id="ESO96822.1"/>
    </source>
</evidence>
<dbReference type="SMART" id="SM00393">
    <property type="entry name" value="R3H"/>
    <property type="match status" value="1"/>
</dbReference>
<feature type="compositionally biased region" description="Basic and acidic residues" evidence="1">
    <location>
        <begin position="517"/>
        <end position="527"/>
    </location>
</feature>
<feature type="compositionally biased region" description="Polar residues" evidence="1">
    <location>
        <begin position="257"/>
        <end position="267"/>
    </location>
</feature>
<proteinExistence type="predicted"/>
<dbReference type="GO" id="GO:0003676">
    <property type="term" value="F:nucleic acid binding"/>
    <property type="evidence" value="ECO:0007669"/>
    <property type="project" value="UniProtKB-UniRule"/>
</dbReference>
<accession>V4AIK2</accession>
<dbReference type="InterPro" id="IPR001374">
    <property type="entry name" value="R3H_dom"/>
</dbReference>